<dbReference type="Pfam" id="PF10091">
    <property type="entry name" value="Glycoamylase"/>
    <property type="match status" value="1"/>
</dbReference>
<feature type="transmembrane region" description="Helical" evidence="3">
    <location>
        <begin position="865"/>
        <end position="882"/>
    </location>
</feature>
<keyword evidence="3" id="KW-0472">Membrane</keyword>
<name>A0A840G034_RHOTE</name>
<dbReference type="InterPro" id="IPR037018">
    <property type="entry name" value="GH65_N"/>
</dbReference>
<reference evidence="7 8" key="1">
    <citation type="submission" date="2020-08" db="EMBL/GenBank/DDBJ databases">
        <title>Genome sequencing of Purple Non-Sulfur Bacteria from various extreme environments.</title>
        <authorList>
            <person name="Mayer M."/>
        </authorList>
    </citation>
    <scope>NUCLEOTIDE SEQUENCE [LARGE SCALE GENOMIC DNA]</scope>
    <source>
        <strain evidence="7 8">2761</strain>
    </source>
</reference>
<gene>
    <name evidence="7" type="ORF">GGD90_001888</name>
</gene>
<feature type="domain" description="Glycosyl hydrolase 94 supersandwich" evidence="4">
    <location>
        <begin position="1643"/>
        <end position="1922"/>
    </location>
</feature>
<dbReference type="PANTHER" id="PTHR37469">
    <property type="entry name" value="CELLOBIONIC ACID PHOSPHORYLASE-RELATED"/>
    <property type="match status" value="1"/>
</dbReference>
<dbReference type="InterPro" id="IPR008928">
    <property type="entry name" value="6-hairpin_glycosidase_sf"/>
</dbReference>
<dbReference type="GO" id="GO:0016757">
    <property type="term" value="F:glycosyltransferase activity"/>
    <property type="evidence" value="ECO:0007669"/>
    <property type="project" value="UniProtKB-KW"/>
</dbReference>
<proteinExistence type="predicted"/>
<keyword evidence="2" id="KW-0808">Transferase</keyword>
<dbReference type="SUPFAM" id="SSF48208">
    <property type="entry name" value="Six-hairpin glycosidases"/>
    <property type="match status" value="1"/>
</dbReference>
<feature type="transmembrane region" description="Helical" evidence="3">
    <location>
        <begin position="467"/>
        <end position="491"/>
    </location>
</feature>
<dbReference type="InterPro" id="IPR010383">
    <property type="entry name" value="Glyco_hydrolase_94_b-supersand"/>
</dbReference>
<dbReference type="Gene3D" id="1.50.10.10">
    <property type="match status" value="1"/>
</dbReference>
<organism evidence="7 8">
    <name type="scientific">Rhodocyclus tenuis</name>
    <name type="common">Rhodospirillum tenue</name>
    <dbReference type="NCBI Taxonomy" id="1066"/>
    <lineage>
        <taxon>Bacteria</taxon>
        <taxon>Pseudomonadati</taxon>
        <taxon>Pseudomonadota</taxon>
        <taxon>Betaproteobacteria</taxon>
        <taxon>Rhodocyclales</taxon>
        <taxon>Rhodocyclaceae</taxon>
        <taxon>Rhodocyclus</taxon>
    </lineage>
</organism>
<dbReference type="InterPro" id="IPR037824">
    <property type="entry name" value="GH94N_2_NdvB"/>
</dbReference>
<dbReference type="InterPro" id="IPR052047">
    <property type="entry name" value="GH94_Enzymes"/>
</dbReference>
<dbReference type="PANTHER" id="PTHR37469:SF2">
    <property type="entry name" value="CELLOBIONIC ACID PHOSPHORYLASE"/>
    <property type="match status" value="1"/>
</dbReference>
<feature type="domain" description="Glycosyl hydrolase 94 supersandwich" evidence="4">
    <location>
        <begin position="2153"/>
        <end position="2431"/>
    </location>
</feature>
<dbReference type="Gene3D" id="1.50.10.140">
    <property type="match status" value="2"/>
</dbReference>
<dbReference type="InterPro" id="IPR011013">
    <property type="entry name" value="Gal_mutarotase_sf_dom"/>
</dbReference>
<dbReference type="GO" id="GO:0030246">
    <property type="term" value="F:carbohydrate binding"/>
    <property type="evidence" value="ECO:0007669"/>
    <property type="project" value="InterPro"/>
</dbReference>
<dbReference type="SUPFAM" id="SSF74650">
    <property type="entry name" value="Galactose mutarotase-like"/>
    <property type="match status" value="2"/>
</dbReference>
<evidence type="ECO:0000313" key="8">
    <source>
        <dbReference type="Proteomes" id="UP000587070"/>
    </source>
</evidence>
<keyword evidence="3" id="KW-0812">Transmembrane</keyword>
<feature type="transmembrane region" description="Helical" evidence="3">
    <location>
        <begin position="994"/>
        <end position="1016"/>
    </location>
</feature>
<evidence type="ECO:0000259" key="6">
    <source>
        <dbReference type="Pfam" id="PF17167"/>
    </source>
</evidence>
<dbReference type="InterPro" id="IPR012341">
    <property type="entry name" value="6hp_glycosidase-like_sf"/>
</dbReference>
<dbReference type="CDD" id="cd11756">
    <property type="entry name" value="GH94N_ChvB_NdvB_1_like"/>
    <property type="match status" value="1"/>
</dbReference>
<evidence type="ECO:0000256" key="2">
    <source>
        <dbReference type="ARBA" id="ARBA00022679"/>
    </source>
</evidence>
<dbReference type="Gene3D" id="2.70.98.40">
    <property type="entry name" value="Glycoside hydrolase, family 65, N-terminal domain"/>
    <property type="match status" value="2"/>
</dbReference>
<feature type="domain" description="Glycoamylase-like" evidence="5">
    <location>
        <begin position="1397"/>
        <end position="1590"/>
    </location>
</feature>
<evidence type="ECO:0000259" key="4">
    <source>
        <dbReference type="Pfam" id="PF06165"/>
    </source>
</evidence>
<dbReference type="OrthoDB" id="9769991at2"/>
<dbReference type="EMBL" id="JACIGE010000006">
    <property type="protein sequence ID" value="MBB4247514.1"/>
    <property type="molecule type" value="Genomic_DNA"/>
</dbReference>
<dbReference type="InterPro" id="IPR037820">
    <property type="entry name" value="GH94N_NdvB"/>
</dbReference>
<sequence length="2962" mass="327138">MKTLQTLLYRLLGRLQRDALAHKYISAEPPLRAELFSADQMERHGKTLAEQHQTAPQHGPDKLLARLVDNESILVGIFSMLTEAAKAGERITPAGEWLLDNFYLVEEQIRIARKHFPKGYSRELPLLGNGPSQGLPRVYDIALESVAHGDGRVDPESLNRFVAAYQTIDELRLGELWAIPIMLRLALIENLRRVGSRVVAGMIDRRRADAWADQMIEVAEKDPKSLILVISDMARSNPPLRNSFVAELARRLQGQSSALALPLTWIEQRLSEAATTIEQMVQSETQSQASHQVSISHSIGSLRALGATDWREFVETMSAVERELRRDRDGLYAGMDFASRDRYRHVIEHVARHSRCAESEVARDAIRLAAEAMPTTPAEDSMPAALGDKIDPRRGHVGYYLIGAGLPQLEQLTGARLAFGERVRRLAARRPLLLYLGAIALLSAACTGGFLAIAAASAAALWVQALIFVPALLASSQLAVTLVNWLVTLLATPLPLPRMDYSLGIPAQSRTLVVVPTMLVSLQGVDDLVEALEVRFLANRDARLHFGLLTDFGDAASELQPEDDALLQAAGERVAALNAKYDCVDGDTFFLFHRPRRWNASEIIWMGYERKRGKLGDLNALLRSGADSTAFSLIVGATAILGEVRYVITLDTDTQLPRDCARALAGAMAHPLNRPCLDPASRLVTAGYGILQPRMAVNLPSTNRSRYAGLSGADAGIDPYTRAISDVYQDLFHEGSFIGKGIYDVDAFEGAVKERFPDNRILSHDLLEGCYARAGLLSDVQLYEDTPARYCDDVSRRHRWIRGDWQIASWLLSLVPAPAGQRRQNPLSTLSQWKLFDNLRRSLVPAAVCLLFLLGWILVPSVLAWTLAVLGILFLPLALNAGRELLNKQPDVLLGAHFSGALRSAGRQFAQAAFALACLPYEAWYSLDAIVRTATRLVSRRRMLEWRPSHDLQSGCGNDAGEGIGALAGSYRRMWPAPLLAVVCVLATPPLPPLALLVLAPLLTLWLGAPAIAWWLSRPTVRHASSLRPEQTLFLYKLARKTWRYFETFVNAMEHWLPPDNYQEQPLAVIAHRTSPTNMGLALLANLSAYDFGYITAGKLLERSRNTLQTMLRLERYQSHFYNWYDTLTLRPLSPLYVSSVDSGNLSGHLLTLRPGLLELADRKILGTRTFPGLRDTLAVLSDCTGSGLPELTRLQQEIEQACAVAPATLQEAQHCLERLTAAAALIAERLDAGSNAGPEQQKHEERGSWADALHRQCQEALDELRFLAPWIQMVNAPGDGKTALDEALRRIDALSALPTLRELAMLEDTLAEILDADLYARMQPQQRAWLAEFRPLVALASLRAGERLTTLEELARLSGELAAVDNGLLYDNGRHLMALGFKVEQRLRDKGNYDLLASEARLSSFVAIAQGAVPQESWFALGRMLTTVPGGDPILLSWSGSMFEYLMPMLVMPSYENTLLDQTCRAAVQRQIAYGKQRGVPWGISESGYNTVDAALNYQYRAFGVPGLGLKRGLAEDLVIAPYASALALMVMPEEACANLQRLTEDGLQGHYGMYEALDFTPSRVPRGQTSAIVRSFMAHHQGMSLLSFAYLLLGQPMQKRFESDPLFQATTLLLQERIPAAAAFHFQTAELADLRITSIGEMPMRVLHTADTPTPEVQLLSNGRYHVMVSNAGGGYSRWKDFAVTRWREDATCDHWGSFCYLRDPASGAYWSSAHQPTRVRADTYEAIFSESRAEFRRLDHAFETHTEIVVSPEDDIELRRMRITNRSDKTRMIEVTSYAEVVLTSSAADALHPAFSNLFVQSEILADRHAILCTRRPRSADEKMPWMFHLLAVHGAEAGSFSYETDRMRFIGRTRDVGAPQAMQDSRPLSGSQGAVLDPVVAIRTSIRLGANETATVDLVCGIGETREAALELVGKYRDRHLAGRVFDLACTHSWVNLQQINASEADAQLYSQLAGSVIYASAALRADATVLARNRRGQSGLWAYAVSGDLPIVLLQIGDLANIELVRQLVQAHTYWRQKGLIVDLVIWNEDHAGYRQVLQEQIMGLIASVGANLSDRPGGIFVRAAEQISVEDRTLFQTVARAIITDSSGTLAEQMNRRSLQNTRLARIPRLVPRRTGTLSPHRLAAPHAPADALRFFNGLGGFSANGREYVISTTQAQASPRVTPAPWVNVIANARFGTVISESGASYTWSENAHEFRFTPWGDDPVSDVSGEAIYLRDEESGAFWSPTALPCGGEAPYRTRHGFGYSIFEHEEDGIVSQLTVHVDSEASVKFSELTLLNRSGRTRRLSATGYVEWVLGDLRPKSAMHIVSEIDADSGALCARNRYSGEFADRIAFFDADSATRGENVSFTADRNEFLGRNGTLRQPAAMARSRLSNKLGAGLDPCAAMQVPFTLADGQSRQIIFRLGAAGGRRAADARDLMQRLRGPEAAKLSLNRVHAYWAKALGAVEVTTPDPALDLLANGWLLYQTIACRLWARSGYYQSGGAFGFRDQLQDTMALVHTQPQLLRQQVLSCAGRQFSAGDVQHWWHPPSGRGVRTHCSDDYLWLAQATCRYVRASGDLGVLDESAQFLEGRALNPEEDSYYDLPGHADSSASLYQHCVRAIEHGLNFGKHGLPLMGSGDWNDGMNLVGIKGRGESVWLGFFLYDTLLRFADLAQAYGDETFAERCRTEAVQLRRNIDKHAWDGGWYRRAWFDDGSRLGSAGNSECRIDSIAQSWSVLSGAGSKARSRTAMAALDAHLVRREHALVQLLDPPFDKATLNPGYIKGYVPGVRENGGQYTHAAIWASMAFAALGDRQRAWELFDMINPLRHGDSAAAIATYKVEPYVMAADVYFVAPHIGRGGWTWYTGSAGWMYRLIVESLLGIELVAGKLRFAPCLPADWSGYTLSYRYGESRYLIIIEQAALGEGRSISVSLDGLRQADADLTLVDDQREHRVEVRLPSRAAGNPPAAAATLS</sequence>
<dbReference type="Pfam" id="PF06165">
    <property type="entry name" value="GH94_b-supersand"/>
    <property type="match status" value="2"/>
</dbReference>
<evidence type="ECO:0000259" key="5">
    <source>
        <dbReference type="Pfam" id="PF10091"/>
    </source>
</evidence>
<evidence type="ECO:0000256" key="1">
    <source>
        <dbReference type="ARBA" id="ARBA00022676"/>
    </source>
</evidence>
<evidence type="ECO:0000256" key="3">
    <source>
        <dbReference type="SAM" id="Phobius"/>
    </source>
</evidence>
<keyword evidence="1" id="KW-0328">Glycosyltransferase</keyword>
<dbReference type="GO" id="GO:0005975">
    <property type="term" value="P:carbohydrate metabolic process"/>
    <property type="evidence" value="ECO:0007669"/>
    <property type="project" value="InterPro"/>
</dbReference>
<protein>
    <submittedName>
        <fullName evidence="7">Cellobiose phosphorylase</fullName>
    </submittedName>
</protein>
<dbReference type="InterPro" id="IPR019282">
    <property type="entry name" value="Glycoamylase-like_cons_dom"/>
</dbReference>
<dbReference type="Pfam" id="PF17167">
    <property type="entry name" value="Glyco_hydro_94"/>
    <property type="match status" value="1"/>
</dbReference>
<keyword evidence="8" id="KW-1185">Reference proteome</keyword>
<dbReference type="SMART" id="SM01068">
    <property type="entry name" value="CBM_X"/>
    <property type="match status" value="2"/>
</dbReference>
<feature type="transmembrane region" description="Helical" evidence="3">
    <location>
        <begin position="432"/>
        <end position="461"/>
    </location>
</feature>
<evidence type="ECO:0000313" key="7">
    <source>
        <dbReference type="EMBL" id="MBB4247514.1"/>
    </source>
</evidence>
<dbReference type="CDD" id="cd11753">
    <property type="entry name" value="GH94N_ChvB_NdvB_2_like"/>
    <property type="match status" value="1"/>
</dbReference>
<keyword evidence="3" id="KW-1133">Transmembrane helix</keyword>
<comment type="caution">
    <text evidence="7">The sequence shown here is derived from an EMBL/GenBank/DDBJ whole genome shotgun (WGS) entry which is preliminary data.</text>
</comment>
<dbReference type="Gene3D" id="2.60.420.10">
    <property type="entry name" value="Maltose phosphorylase, domain 3"/>
    <property type="match status" value="1"/>
</dbReference>
<feature type="domain" description="Glycosyl hydrolase 94 catalytic" evidence="6">
    <location>
        <begin position="2446"/>
        <end position="2870"/>
    </location>
</feature>
<dbReference type="Proteomes" id="UP000587070">
    <property type="component" value="Unassembled WGS sequence"/>
</dbReference>
<dbReference type="InterPro" id="IPR033432">
    <property type="entry name" value="GH94_catalytic"/>
</dbReference>
<accession>A0A840G034</accession>
<dbReference type="RefSeq" id="WP_153116604.1">
    <property type="nucleotide sequence ID" value="NZ_JACIGE010000006.1"/>
</dbReference>